<evidence type="ECO:0000256" key="2">
    <source>
        <dbReference type="ARBA" id="ARBA00010869"/>
    </source>
</evidence>
<dbReference type="InterPro" id="IPR036052">
    <property type="entry name" value="TrpB-like_PALP_sf"/>
</dbReference>
<accession>A0A1I3D8W0</accession>
<dbReference type="AlphaFoldDB" id="A0A1I3D8W0"/>
<dbReference type="InterPro" id="IPR050147">
    <property type="entry name" value="Ser/Thr_Dehydratase"/>
</dbReference>
<dbReference type="EMBL" id="FOQH01000002">
    <property type="protein sequence ID" value="SFH83039.1"/>
    <property type="molecule type" value="Genomic_DNA"/>
</dbReference>
<organism evidence="6 7">
    <name type="scientific">Albimonas pacifica</name>
    <dbReference type="NCBI Taxonomy" id="1114924"/>
    <lineage>
        <taxon>Bacteria</taxon>
        <taxon>Pseudomonadati</taxon>
        <taxon>Pseudomonadota</taxon>
        <taxon>Alphaproteobacteria</taxon>
        <taxon>Rhodobacterales</taxon>
        <taxon>Paracoccaceae</taxon>
        <taxon>Albimonas</taxon>
    </lineage>
</organism>
<comment type="cofactor">
    <cofactor evidence="1">
        <name>pyridoxal 5'-phosphate</name>
        <dbReference type="ChEBI" id="CHEBI:597326"/>
    </cofactor>
</comment>
<dbReference type="Gene3D" id="3.40.50.1100">
    <property type="match status" value="2"/>
</dbReference>
<dbReference type="STRING" id="1114924.SAMN05216258_102447"/>
<evidence type="ECO:0000256" key="1">
    <source>
        <dbReference type="ARBA" id="ARBA00001933"/>
    </source>
</evidence>
<dbReference type="PANTHER" id="PTHR48078">
    <property type="entry name" value="THREONINE DEHYDRATASE, MITOCHONDRIAL-RELATED"/>
    <property type="match status" value="1"/>
</dbReference>
<dbReference type="GO" id="GO:0009097">
    <property type="term" value="P:isoleucine biosynthetic process"/>
    <property type="evidence" value="ECO:0007669"/>
    <property type="project" value="TreeGrafter"/>
</dbReference>
<evidence type="ECO:0000313" key="7">
    <source>
        <dbReference type="Proteomes" id="UP000199377"/>
    </source>
</evidence>
<dbReference type="GO" id="GO:0006567">
    <property type="term" value="P:L-threonine catabolic process"/>
    <property type="evidence" value="ECO:0007669"/>
    <property type="project" value="TreeGrafter"/>
</dbReference>
<evidence type="ECO:0000313" key="6">
    <source>
        <dbReference type="EMBL" id="SFH83039.1"/>
    </source>
</evidence>
<protein>
    <submittedName>
        <fullName evidence="6">L-threonine ammonia-lyase</fullName>
    </submittedName>
</protein>
<gene>
    <name evidence="6" type="ORF">SAMN05216258_102447</name>
</gene>
<dbReference type="NCBIfam" id="NF006094">
    <property type="entry name" value="PRK08246.1"/>
    <property type="match status" value="1"/>
</dbReference>
<keyword evidence="7" id="KW-1185">Reference proteome</keyword>
<dbReference type="RefSeq" id="WP_092858503.1">
    <property type="nucleotide sequence ID" value="NZ_FOQH01000002.1"/>
</dbReference>
<proteinExistence type="inferred from homology"/>
<reference evidence="6 7" key="1">
    <citation type="submission" date="2016-10" db="EMBL/GenBank/DDBJ databases">
        <authorList>
            <person name="de Groot N.N."/>
        </authorList>
    </citation>
    <scope>NUCLEOTIDE SEQUENCE [LARGE SCALE GENOMIC DNA]</scope>
    <source>
        <strain evidence="6 7">CGMCC 1.11030</strain>
    </source>
</reference>
<keyword evidence="3" id="KW-0663">Pyridoxal phosphate</keyword>
<sequence length="315" mass="32277">MPVAALKLTCRQDVEDAYRQIVPHVRRTPVIEVDPQDFGLDGFRLFLKLELMQHGGSFKTRGAFANLLCRRAPAAGVVAASGGNHGVAVAFAAARTGVPATIFVPTASNPAKVEAIRALGAEARVVGERYDEARAAAEAHAEATGALSIHAYDSHETLCGQGTVALEFEAQAAPDTVLVATGGGGLISGMAAYLSGLRRLVAVEPEAAPTLHMALAAGRPVDAPGGGVAADSLAPRRVGEIGFPLAKRYVARSALVSDAAIVEAQKRLWSVCRVAAEPAGAAALAALLSGAYKPDRGEAVGLLVCGGNTDAVNFA</sequence>
<feature type="domain" description="Tryptophan synthase beta chain-like PALP" evidence="5">
    <location>
        <begin position="23"/>
        <end position="306"/>
    </location>
</feature>
<name>A0A1I3D8W0_9RHOB</name>
<dbReference type="PANTHER" id="PTHR48078:SF6">
    <property type="entry name" value="L-THREONINE DEHYDRATASE CATABOLIC TDCB"/>
    <property type="match status" value="1"/>
</dbReference>
<evidence type="ECO:0000256" key="3">
    <source>
        <dbReference type="ARBA" id="ARBA00022898"/>
    </source>
</evidence>
<dbReference type="Proteomes" id="UP000199377">
    <property type="component" value="Unassembled WGS sequence"/>
</dbReference>
<dbReference type="OrthoDB" id="9811476at2"/>
<evidence type="ECO:0000256" key="4">
    <source>
        <dbReference type="ARBA" id="ARBA00023239"/>
    </source>
</evidence>
<dbReference type="SUPFAM" id="SSF53686">
    <property type="entry name" value="Tryptophan synthase beta subunit-like PLP-dependent enzymes"/>
    <property type="match status" value="1"/>
</dbReference>
<dbReference type="GO" id="GO:0003941">
    <property type="term" value="F:L-serine ammonia-lyase activity"/>
    <property type="evidence" value="ECO:0007669"/>
    <property type="project" value="TreeGrafter"/>
</dbReference>
<dbReference type="InterPro" id="IPR001926">
    <property type="entry name" value="TrpB-like_PALP"/>
</dbReference>
<comment type="similarity">
    <text evidence="2">Belongs to the serine/threonine dehydratase family.</text>
</comment>
<dbReference type="FunFam" id="3.40.50.1100:FF:000005">
    <property type="entry name" value="Threonine dehydratase catabolic"/>
    <property type="match status" value="1"/>
</dbReference>
<evidence type="ECO:0000259" key="5">
    <source>
        <dbReference type="Pfam" id="PF00291"/>
    </source>
</evidence>
<keyword evidence="4 6" id="KW-0456">Lyase</keyword>
<dbReference type="GO" id="GO:0004794">
    <property type="term" value="F:threonine deaminase activity"/>
    <property type="evidence" value="ECO:0007669"/>
    <property type="project" value="TreeGrafter"/>
</dbReference>
<dbReference type="Pfam" id="PF00291">
    <property type="entry name" value="PALP"/>
    <property type="match status" value="1"/>
</dbReference>
<dbReference type="GO" id="GO:0006565">
    <property type="term" value="P:L-serine catabolic process"/>
    <property type="evidence" value="ECO:0007669"/>
    <property type="project" value="TreeGrafter"/>
</dbReference>